<sequence>MAKILYRLGSWSARSGKRVIGGALCLLIILAIIAISLKPSFSDDMSIPGTPSEKAGQLLQDEFPSPVEPGGEVHLVFKAPENETLEMESVNQVIRNMLAEIKEDPLVASTASPLELGNLNEDKTIGYAVVTYQVPASEVTEDSKDNILDRIEITRNEGIQTELAGDVSFSELEIGGTSEAIGIIVAYMILALTFTSFLAAGMPILTAVIGLGIGIMLIMIGTNYLDIASFALSLASMLGLAVGIDYALFIMSRFRQQMAKGYSVQESAAIATGTAGNAVVFAGLTVVVALLGFSVARIPFLTMMGVSAAVCVFTAMILAVTVVPALLGMMGHKIGPARKNRFLQKLTRSGTRSEGSNGWGKFVTKRPLFVAVLGILLLGIICIPFFHMELGLPDNGTKSEETTERRAYDLLSEAYGAGYHANLVVAAKVHEPGADVANQLNEITAELSELPNVQFVSPAIPSPSGSVYMFTLTPTTGPNDSETKDLVNAIREKSETLENENRIEFMVTGTTAVNIDISQKLSGALPVFALLIVGFAFILLVLVFRSILVPLKAVLGFLLSLGATLGFVVFVIQDGYLKDLFGFPAEGPVLNFLPVITIGILFGLAMDYEVFLVSRMREEYTHTGNAEKAILAGVKESGGVVTAAGLIMIAVFAGFMLAPDPMIKSMGFALTFGVLFDAFVVRMAIVPAVMKLMGKSAWYLPKWLDKLLPNIDVEGESIMKANHHQKSRD</sequence>
<dbReference type="PANTHER" id="PTHR33406:SF13">
    <property type="entry name" value="MEMBRANE PROTEIN YDFJ"/>
    <property type="match status" value="1"/>
</dbReference>
<keyword evidence="3 6" id="KW-0812">Transmembrane</keyword>
<dbReference type="InterPro" id="IPR050545">
    <property type="entry name" value="Mycobact_MmpL"/>
</dbReference>
<keyword evidence="4 6" id="KW-1133">Transmembrane helix</keyword>
<name>A0ABW1IUQ2_9BACL</name>
<accession>A0ABW1IUQ2</accession>
<feature type="transmembrane region" description="Helical" evidence="6">
    <location>
        <begin position="180"/>
        <end position="199"/>
    </location>
</feature>
<feature type="transmembrane region" description="Helical" evidence="6">
    <location>
        <begin position="305"/>
        <end position="329"/>
    </location>
</feature>
<evidence type="ECO:0000313" key="9">
    <source>
        <dbReference type="Proteomes" id="UP001596250"/>
    </source>
</evidence>
<dbReference type="Proteomes" id="UP001596250">
    <property type="component" value="Unassembled WGS sequence"/>
</dbReference>
<comment type="subcellular location">
    <subcellularLocation>
        <location evidence="1">Cell membrane</location>
        <topology evidence="1">Multi-pass membrane protein</topology>
    </subcellularLocation>
</comment>
<evidence type="ECO:0000256" key="4">
    <source>
        <dbReference type="ARBA" id="ARBA00022989"/>
    </source>
</evidence>
<dbReference type="PANTHER" id="PTHR33406">
    <property type="entry name" value="MEMBRANE PROTEIN MJ1562-RELATED"/>
    <property type="match status" value="1"/>
</dbReference>
<feature type="transmembrane region" description="Helical" evidence="6">
    <location>
        <begin position="20"/>
        <end position="37"/>
    </location>
</feature>
<comment type="caution">
    <text evidence="8">The sequence shown here is derived from an EMBL/GenBank/DDBJ whole genome shotgun (WGS) entry which is preliminary data.</text>
</comment>
<proteinExistence type="predicted"/>
<feature type="transmembrane region" description="Helical" evidence="6">
    <location>
        <begin position="551"/>
        <end position="572"/>
    </location>
</feature>
<evidence type="ECO:0000256" key="6">
    <source>
        <dbReference type="SAM" id="Phobius"/>
    </source>
</evidence>
<dbReference type="PROSITE" id="PS50156">
    <property type="entry name" value="SSD"/>
    <property type="match status" value="1"/>
</dbReference>
<keyword evidence="9" id="KW-1185">Reference proteome</keyword>
<dbReference type="SUPFAM" id="SSF82866">
    <property type="entry name" value="Multidrug efflux transporter AcrB transmembrane domain"/>
    <property type="match status" value="2"/>
</dbReference>
<feature type="transmembrane region" description="Helical" evidence="6">
    <location>
        <begin position="592"/>
        <end position="613"/>
    </location>
</feature>
<feature type="transmembrane region" description="Helical" evidence="6">
    <location>
        <begin position="638"/>
        <end position="659"/>
    </location>
</feature>
<feature type="transmembrane region" description="Helical" evidence="6">
    <location>
        <begin position="665"/>
        <end position="685"/>
    </location>
</feature>
<reference evidence="9" key="1">
    <citation type="journal article" date="2019" name="Int. J. Syst. Evol. Microbiol.">
        <title>The Global Catalogue of Microorganisms (GCM) 10K type strain sequencing project: providing services to taxonomists for standard genome sequencing and annotation.</title>
        <authorList>
            <consortium name="The Broad Institute Genomics Platform"/>
            <consortium name="The Broad Institute Genome Sequencing Center for Infectious Disease"/>
            <person name="Wu L."/>
            <person name="Ma J."/>
        </authorList>
    </citation>
    <scope>NUCLEOTIDE SEQUENCE [LARGE SCALE GENOMIC DNA]</scope>
    <source>
        <strain evidence="9">CCM 8749</strain>
    </source>
</reference>
<dbReference type="InterPro" id="IPR004869">
    <property type="entry name" value="MMPL_dom"/>
</dbReference>
<feature type="transmembrane region" description="Helical" evidence="6">
    <location>
        <begin position="227"/>
        <end position="248"/>
    </location>
</feature>
<feature type="transmembrane region" description="Helical" evidence="6">
    <location>
        <begin position="368"/>
        <end position="386"/>
    </location>
</feature>
<gene>
    <name evidence="8" type="ORF">ACFPXP_19985</name>
</gene>
<evidence type="ECO:0000256" key="5">
    <source>
        <dbReference type="ARBA" id="ARBA00023136"/>
    </source>
</evidence>
<dbReference type="EMBL" id="JBHSQV010000184">
    <property type="protein sequence ID" value="MFC5988689.1"/>
    <property type="molecule type" value="Genomic_DNA"/>
</dbReference>
<feature type="transmembrane region" description="Helical" evidence="6">
    <location>
        <begin position="204"/>
        <end position="221"/>
    </location>
</feature>
<evidence type="ECO:0000259" key="7">
    <source>
        <dbReference type="PROSITE" id="PS50156"/>
    </source>
</evidence>
<dbReference type="Gene3D" id="1.20.1640.10">
    <property type="entry name" value="Multidrug efflux transporter AcrB transmembrane domain"/>
    <property type="match status" value="2"/>
</dbReference>
<feature type="domain" description="SSD" evidence="7">
    <location>
        <begin position="216"/>
        <end position="329"/>
    </location>
</feature>
<dbReference type="RefSeq" id="WP_379896167.1">
    <property type="nucleotide sequence ID" value="NZ_CBCSCT010000006.1"/>
</dbReference>
<organism evidence="8 9">
    <name type="scientific">Marinicrinis lubricantis</name>
    <dbReference type="NCBI Taxonomy" id="2086470"/>
    <lineage>
        <taxon>Bacteria</taxon>
        <taxon>Bacillati</taxon>
        <taxon>Bacillota</taxon>
        <taxon>Bacilli</taxon>
        <taxon>Bacillales</taxon>
        <taxon>Paenibacillaceae</taxon>
    </lineage>
</organism>
<feature type="transmembrane region" description="Helical" evidence="6">
    <location>
        <begin position="269"/>
        <end position="293"/>
    </location>
</feature>
<dbReference type="InterPro" id="IPR000731">
    <property type="entry name" value="SSD"/>
</dbReference>
<keyword evidence="5 6" id="KW-0472">Membrane</keyword>
<evidence type="ECO:0000256" key="1">
    <source>
        <dbReference type="ARBA" id="ARBA00004651"/>
    </source>
</evidence>
<protein>
    <submittedName>
        <fullName evidence="8">MMPL family transporter</fullName>
    </submittedName>
</protein>
<dbReference type="Pfam" id="PF03176">
    <property type="entry name" value="MMPL"/>
    <property type="match status" value="2"/>
</dbReference>
<evidence type="ECO:0000313" key="8">
    <source>
        <dbReference type="EMBL" id="MFC5988689.1"/>
    </source>
</evidence>
<evidence type="ECO:0000256" key="2">
    <source>
        <dbReference type="ARBA" id="ARBA00022475"/>
    </source>
</evidence>
<evidence type="ECO:0000256" key="3">
    <source>
        <dbReference type="ARBA" id="ARBA00022692"/>
    </source>
</evidence>
<feature type="transmembrane region" description="Helical" evidence="6">
    <location>
        <begin position="524"/>
        <end position="544"/>
    </location>
</feature>
<keyword evidence="2" id="KW-1003">Cell membrane</keyword>